<name>A0A368VYN2_9ACTN</name>
<dbReference type="EMBL" id="QPJC01000004">
    <property type="protein sequence ID" value="RCW44684.1"/>
    <property type="molecule type" value="Genomic_DNA"/>
</dbReference>
<gene>
    <name evidence="1" type="ORF">DFQ14_104274</name>
</gene>
<protein>
    <submittedName>
        <fullName evidence="1">Uncharacterized protein</fullName>
    </submittedName>
</protein>
<reference evidence="1 2" key="1">
    <citation type="submission" date="2018-07" db="EMBL/GenBank/DDBJ databases">
        <title>Genomic Encyclopedia of Type Strains, Phase III (KMG-III): the genomes of soil and plant-associated and newly described type strains.</title>
        <authorList>
            <person name="Whitman W."/>
        </authorList>
    </citation>
    <scope>NUCLEOTIDE SEQUENCE [LARGE SCALE GENOMIC DNA]</scope>
    <source>
        <strain evidence="1 2">CECT 8575</strain>
    </source>
</reference>
<proteinExistence type="predicted"/>
<dbReference type="RefSeq" id="WP_114452791.1">
    <property type="nucleotide sequence ID" value="NZ_QPJC01000004.1"/>
</dbReference>
<evidence type="ECO:0000313" key="2">
    <source>
        <dbReference type="Proteomes" id="UP000253495"/>
    </source>
</evidence>
<evidence type="ECO:0000313" key="1">
    <source>
        <dbReference type="EMBL" id="RCW44684.1"/>
    </source>
</evidence>
<dbReference type="Proteomes" id="UP000253495">
    <property type="component" value="Unassembled WGS sequence"/>
</dbReference>
<keyword evidence="2" id="KW-1185">Reference proteome</keyword>
<sequence>MYVTYPLALTLDEIWLLVEYDDIGGLDAFRLGVDTTGQYATFPPEHFHTDGLMPVERRTGEPVPGFVWASTADLAANPAFPGHHETGRS</sequence>
<dbReference type="OrthoDB" id="3628946at2"/>
<organism evidence="1 2">
    <name type="scientific">Halopolyspora algeriensis</name>
    <dbReference type="NCBI Taxonomy" id="1500506"/>
    <lineage>
        <taxon>Bacteria</taxon>
        <taxon>Bacillati</taxon>
        <taxon>Actinomycetota</taxon>
        <taxon>Actinomycetes</taxon>
        <taxon>Actinomycetes incertae sedis</taxon>
        <taxon>Halopolyspora</taxon>
    </lineage>
</organism>
<accession>A0A368VYN2</accession>
<comment type="caution">
    <text evidence="1">The sequence shown here is derived from an EMBL/GenBank/DDBJ whole genome shotgun (WGS) entry which is preliminary data.</text>
</comment>
<dbReference type="AlphaFoldDB" id="A0A368VYN2"/>